<accession>W4K2V5</accession>
<feature type="compositionally biased region" description="Polar residues" evidence="4">
    <location>
        <begin position="159"/>
        <end position="169"/>
    </location>
</feature>
<dbReference type="InParanoid" id="W4K2V5"/>
<dbReference type="HOGENOM" id="CLU_645656_0_0_1"/>
<keyword evidence="2" id="KW-0804">Transcription</keyword>
<gene>
    <name evidence="6" type="ORF">HETIRDRAFT_453057</name>
</gene>
<keyword evidence="1 3" id="KW-0238">DNA-binding</keyword>
<feature type="compositionally biased region" description="Polar residues" evidence="4">
    <location>
        <begin position="131"/>
        <end position="143"/>
    </location>
</feature>
<dbReference type="Proteomes" id="UP000030671">
    <property type="component" value="Unassembled WGS sequence"/>
</dbReference>
<dbReference type="PANTHER" id="PTHR10270:SF161">
    <property type="entry name" value="SEX-DETERMINING REGION Y PROTEIN"/>
    <property type="match status" value="1"/>
</dbReference>
<evidence type="ECO:0000256" key="4">
    <source>
        <dbReference type="SAM" id="MobiDB-lite"/>
    </source>
</evidence>
<dbReference type="CDD" id="cd01389">
    <property type="entry name" value="HMG-box_ROX1-like"/>
    <property type="match status" value="1"/>
</dbReference>
<dbReference type="Gene3D" id="1.10.30.10">
    <property type="entry name" value="High mobility group box domain"/>
    <property type="match status" value="1"/>
</dbReference>
<proteinExistence type="predicted"/>
<dbReference type="AlphaFoldDB" id="W4K2V5"/>
<dbReference type="GO" id="GO:0001228">
    <property type="term" value="F:DNA-binding transcription activator activity, RNA polymerase II-specific"/>
    <property type="evidence" value="ECO:0007669"/>
    <property type="project" value="TreeGrafter"/>
</dbReference>
<feature type="compositionally biased region" description="Low complexity" evidence="4">
    <location>
        <begin position="1"/>
        <end position="18"/>
    </location>
</feature>
<dbReference type="InterPro" id="IPR009071">
    <property type="entry name" value="HMG_box_dom"/>
</dbReference>
<dbReference type="SUPFAM" id="SSF47095">
    <property type="entry name" value="HMG-box"/>
    <property type="match status" value="1"/>
</dbReference>
<feature type="domain" description="HMG box" evidence="5">
    <location>
        <begin position="42"/>
        <end position="107"/>
    </location>
</feature>
<feature type="region of interest" description="Disordered" evidence="4">
    <location>
        <begin position="1"/>
        <end position="48"/>
    </location>
</feature>
<dbReference type="InterPro" id="IPR050140">
    <property type="entry name" value="SRY-related_HMG-box_TF-like"/>
</dbReference>
<feature type="region of interest" description="Disordered" evidence="4">
    <location>
        <begin position="104"/>
        <end position="144"/>
    </location>
</feature>
<keyword evidence="7" id="KW-1185">Reference proteome</keyword>
<dbReference type="GO" id="GO:0005634">
    <property type="term" value="C:nucleus"/>
    <property type="evidence" value="ECO:0007669"/>
    <property type="project" value="UniProtKB-UniRule"/>
</dbReference>
<feature type="region of interest" description="Disordered" evidence="4">
    <location>
        <begin position="253"/>
        <end position="288"/>
    </location>
</feature>
<dbReference type="RefSeq" id="XP_009548588.1">
    <property type="nucleotide sequence ID" value="XM_009550293.1"/>
</dbReference>
<organism evidence="6 7">
    <name type="scientific">Heterobasidion irregulare (strain TC 32-1)</name>
    <dbReference type="NCBI Taxonomy" id="747525"/>
    <lineage>
        <taxon>Eukaryota</taxon>
        <taxon>Fungi</taxon>
        <taxon>Dikarya</taxon>
        <taxon>Basidiomycota</taxon>
        <taxon>Agaricomycotina</taxon>
        <taxon>Agaricomycetes</taxon>
        <taxon>Russulales</taxon>
        <taxon>Bondarzewiaceae</taxon>
        <taxon>Heterobasidion</taxon>
        <taxon>Heterobasidion annosum species complex</taxon>
    </lineage>
</organism>
<dbReference type="GO" id="GO:0000978">
    <property type="term" value="F:RNA polymerase II cis-regulatory region sequence-specific DNA binding"/>
    <property type="evidence" value="ECO:0007669"/>
    <property type="project" value="TreeGrafter"/>
</dbReference>
<dbReference type="Pfam" id="PF00505">
    <property type="entry name" value="HMG_box"/>
    <property type="match status" value="1"/>
</dbReference>
<dbReference type="KEGG" id="hir:HETIRDRAFT_453057"/>
<keyword evidence="3" id="KW-0539">Nucleus</keyword>
<evidence type="ECO:0000256" key="1">
    <source>
        <dbReference type="ARBA" id="ARBA00023125"/>
    </source>
</evidence>
<sequence>MSTSVPTLAPLPSSSSATGNANSKPKRRRSNPKDDNPNQENPPRPRNSFFLFFAEKRGARPDKMPLSSYARQTGLEWRALPPEEREVYEKRAEQEKLEHARMYPEYRYKPRKGGTKRAAWGTRAQKRARKSTTSPSKGPSLSLTLPPVEAVVHPVQHTCPGNLSQSSGFNGNGPADDQPTVDPSANLFSPEQHELLNRTVEGFYVSDYSPPLIPEVDAAVRYSPMSQVEQIWHHLITEPLVLHQSFASSSSQSSLSSCSQSPLSSVSQSPFSSSSQSPPTSPSLSFTSEMGINSFHHSHLPSSNWDSFPPEEMYPPFMGSLEDFIGHAPLPPHHDSHPSSLTSSVLDTDPLPTQYFHTSDPAELLNAEVMYQNSELPESLPAENQPIADLFSELYPWAVPEYSVDSGVFAPGYGPEPSFIGTWSH</sequence>
<dbReference type="GeneID" id="20676340"/>
<evidence type="ECO:0000259" key="5">
    <source>
        <dbReference type="PROSITE" id="PS50118"/>
    </source>
</evidence>
<dbReference type="InterPro" id="IPR036910">
    <property type="entry name" value="HMG_box_dom_sf"/>
</dbReference>
<dbReference type="PANTHER" id="PTHR10270">
    <property type="entry name" value="SOX TRANSCRIPTION FACTOR"/>
    <property type="match status" value="1"/>
</dbReference>
<evidence type="ECO:0000256" key="3">
    <source>
        <dbReference type="PROSITE-ProRule" id="PRU00267"/>
    </source>
</evidence>
<reference evidence="6 7" key="1">
    <citation type="journal article" date="2012" name="New Phytol.">
        <title>Insight into trade-off between wood decay and parasitism from the genome of a fungal forest pathogen.</title>
        <authorList>
            <person name="Olson A."/>
            <person name="Aerts A."/>
            <person name="Asiegbu F."/>
            <person name="Belbahri L."/>
            <person name="Bouzid O."/>
            <person name="Broberg A."/>
            <person name="Canback B."/>
            <person name="Coutinho P.M."/>
            <person name="Cullen D."/>
            <person name="Dalman K."/>
            <person name="Deflorio G."/>
            <person name="van Diepen L.T."/>
            <person name="Dunand C."/>
            <person name="Duplessis S."/>
            <person name="Durling M."/>
            <person name="Gonthier P."/>
            <person name="Grimwood J."/>
            <person name="Fossdal C.G."/>
            <person name="Hansson D."/>
            <person name="Henrissat B."/>
            <person name="Hietala A."/>
            <person name="Himmelstrand K."/>
            <person name="Hoffmeister D."/>
            <person name="Hogberg N."/>
            <person name="James T.Y."/>
            <person name="Karlsson M."/>
            <person name="Kohler A."/>
            <person name="Kues U."/>
            <person name="Lee Y.H."/>
            <person name="Lin Y.C."/>
            <person name="Lind M."/>
            <person name="Lindquist E."/>
            <person name="Lombard V."/>
            <person name="Lucas S."/>
            <person name="Lunden K."/>
            <person name="Morin E."/>
            <person name="Murat C."/>
            <person name="Park J."/>
            <person name="Raffaello T."/>
            <person name="Rouze P."/>
            <person name="Salamov A."/>
            <person name="Schmutz J."/>
            <person name="Solheim H."/>
            <person name="Stahlberg J."/>
            <person name="Velez H."/>
            <person name="de Vries R.P."/>
            <person name="Wiebenga A."/>
            <person name="Woodward S."/>
            <person name="Yakovlev I."/>
            <person name="Garbelotto M."/>
            <person name="Martin F."/>
            <person name="Grigoriev I.V."/>
            <person name="Stenlid J."/>
        </authorList>
    </citation>
    <scope>NUCLEOTIDE SEQUENCE [LARGE SCALE GENOMIC DNA]</scope>
    <source>
        <strain evidence="6 7">TC 32-1</strain>
    </source>
</reference>
<dbReference type="PROSITE" id="PS50118">
    <property type="entry name" value="HMG_BOX_2"/>
    <property type="match status" value="1"/>
</dbReference>
<dbReference type="eggNOG" id="KOG0527">
    <property type="taxonomic scope" value="Eukaryota"/>
</dbReference>
<feature type="DNA-binding region" description="HMG box" evidence="3">
    <location>
        <begin position="42"/>
        <end position="107"/>
    </location>
</feature>
<dbReference type="OrthoDB" id="6247875at2759"/>
<dbReference type="GO" id="GO:0030154">
    <property type="term" value="P:cell differentiation"/>
    <property type="evidence" value="ECO:0007669"/>
    <property type="project" value="TreeGrafter"/>
</dbReference>
<evidence type="ECO:0000313" key="6">
    <source>
        <dbReference type="EMBL" id="ETW80064.1"/>
    </source>
</evidence>
<dbReference type="EMBL" id="KI925460">
    <property type="protein sequence ID" value="ETW80064.1"/>
    <property type="molecule type" value="Genomic_DNA"/>
</dbReference>
<feature type="region of interest" description="Disordered" evidence="4">
    <location>
        <begin position="157"/>
        <end position="187"/>
    </location>
</feature>
<dbReference type="SMART" id="SM00398">
    <property type="entry name" value="HMG"/>
    <property type="match status" value="1"/>
</dbReference>
<protein>
    <recommendedName>
        <fullName evidence="5">HMG box domain-containing protein</fullName>
    </recommendedName>
</protein>
<name>W4K2V5_HETIT</name>
<evidence type="ECO:0000256" key="2">
    <source>
        <dbReference type="ARBA" id="ARBA00023163"/>
    </source>
</evidence>
<evidence type="ECO:0000313" key="7">
    <source>
        <dbReference type="Proteomes" id="UP000030671"/>
    </source>
</evidence>